<keyword evidence="3" id="KW-1185">Reference proteome</keyword>
<evidence type="ECO:0000313" key="3">
    <source>
        <dbReference type="Proteomes" id="UP001457282"/>
    </source>
</evidence>
<dbReference type="Proteomes" id="UP001457282">
    <property type="component" value="Unassembled WGS sequence"/>
</dbReference>
<name>A0AAW1WEV4_RUBAR</name>
<proteinExistence type="predicted"/>
<gene>
    <name evidence="2" type="ORF">M0R45_031687</name>
</gene>
<sequence>MKATATEGQEVSVVTDYILKVNNTHKFGTGMCADTMVGNEMLRGISGGQRKRVTTGEMLVGPANAFSWTRYLLGPRDHVLEFFETMGFKCPERKGIADFLQEVTSRKDQEAILEKER</sequence>
<accession>A0AAW1WEV4</accession>
<evidence type="ECO:0000313" key="2">
    <source>
        <dbReference type="EMBL" id="KAK9923257.1"/>
    </source>
</evidence>
<comment type="caution">
    <text evidence="2">The sequence shown here is derived from an EMBL/GenBank/DDBJ whole genome shotgun (WGS) entry which is preliminary data.</text>
</comment>
<dbReference type="AlphaFoldDB" id="A0AAW1WEV4"/>
<keyword evidence="1" id="KW-0813">Transport</keyword>
<evidence type="ECO:0000256" key="1">
    <source>
        <dbReference type="ARBA" id="ARBA00022448"/>
    </source>
</evidence>
<evidence type="ECO:0008006" key="4">
    <source>
        <dbReference type="Google" id="ProtNLM"/>
    </source>
</evidence>
<reference evidence="2 3" key="1">
    <citation type="journal article" date="2023" name="G3 (Bethesda)">
        <title>A chromosome-length genome assembly and annotation of blackberry (Rubus argutus, cv. 'Hillquist').</title>
        <authorList>
            <person name="Bruna T."/>
            <person name="Aryal R."/>
            <person name="Dudchenko O."/>
            <person name="Sargent D.J."/>
            <person name="Mead D."/>
            <person name="Buti M."/>
            <person name="Cavallini A."/>
            <person name="Hytonen T."/>
            <person name="Andres J."/>
            <person name="Pham M."/>
            <person name="Weisz D."/>
            <person name="Mascagni F."/>
            <person name="Usai G."/>
            <person name="Natali L."/>
            <person name="Bassil N."/>
            <person name="Fernandez G.E."/>
            <person name="Lomsadze A."/>
            <person name="Armour M."/>
            <person name="Olukolu B."/>
            <person name="Poorten T."/>
            <person name="Britton C."/>
            <person name="Davik J."/>
            <person name="Ashrafi H."/>
            <person name="Aiden E.L."/>
            <person name="Borodovsky M."/>
            <person name="Worthington M."/>
        </authorList>
    </citation>
    <scope>NUCLEOTIDE SEQUENCE [LARGE SCALE GENOMIC DNA]</scope>
    <source>
        <strain evidence="2">PI 553951</strain>
    </source>
</reference>
<dbReference type="PANTHER" id="PTHR19241">
    <property type="entry name" value="ATP-BINDING CASSETTE TRANSPORTER"/>
    <property type="match status" value="1"/>
</dbReference>
<dbReference type="EMBL" id="JBEDUW010000006">
    <property type="protein sequence ID" value="KAK9923257.1"/>
    <property type="molecule type" value="Genomic_DNA"/>
</dbReference>
<protein>
    <recommendedName>
        <fullName evidence="4">ABC transporter domain-containing protein</fullName>
    </recommendedName>
</protein>
<organism evidence="2 3">
    <name type="scientific">Rubus argutus</name>
    <name type="common">Southern blackberry</name>
    <dbReference type="NCBI Taxonomy" id="59490"/>
    <lineage>
        <taxon>Eukaryota</taxon>
        <taxon>Viridiplantae</taxon>
        <taxon>Streptophyta</taxon>
        <taxon>Embryophyta</taxon>
        <taxon>Tracheophyta</taxon>
        <taxon>Spermatophyta</taxon>
        <taxon>Magnoliopsida</taxon>
        <taxon>eudicotyledons</taxon>
        <taxon>Gunneridae</taxon>
        <taxon>Pentapetalae</taxon>
        <taxon>rosids</taxon>
        <taxon>fabids</taxon>
        <taxon>Rosales</taxon>
        <taxon>Rosaceae</taxon>
        <taxon>Rosoideae</taxon>
        <taxon>Rosoideae incertae sedis</taxon>
        <taxon>Rubus</taxon>
    </lineage>
</organism>